<reference evidence="2" key="2">
    <citation type="journal article" date="2021" name="PeerJ">
        <title>Extensive microbial diversity within the chicken gut microbiome revealed by metagenomics and culture.</title>
        <authorList>
            <person name="Gilroy R."/>
            <person name="Ravi A."/>
            <person name="Getino M."/>
            <person name="Pursley I."/>
            <person name="Horton D.L."/>
            <person name="Alikhan N.F."/>
            <person name="Baker D."/>
            <person name="Gharbi K."/>
            <person name="Hall N."/>
            <person name="Watson M."/>
            <person name="Adriaenssens E.M."/>
            <person name="Foster-Nyarko E."/>
            <person name="Jarju S."/>
            <person name="Secka A."/>
            <person name="Antonio M."/>
            <person name="Oren A."/>
            <person name="Chaudhuri R.R."/>
            <person name="La Ragione R."/>
            <person name="Hildebrand F."/>
            <person name="Pallen M.J."/>
        </authorList>
    </citation>
    <scope>NUCLEOTIDE SEQUENCE</scope>
    <source>
        <strain evidence="2">2889</strain>
    </source>
</reference>
<evidence type="ECO:0000313" key="2">
    <source>
        <dbReference type="EMBL" id="MBO8433531.1"/>
    </source>
</evidence>
<comment type="caution">
    <text evidence="2">The sequence shown here is derived from an EMBL/GenBank/DDBJ whole genome shotgun (WGS) entry which is preliminary data.</text>
</comment>
<evidence type="ECO:0000313" key="3">
    <source>
        <dbReference type="Proteomes" id="UP000823612"/>
    </source>
</evidence>
<dbReference type="GO" id="GO:0033958">
    <property type="term" value="F:DNA-deoxyinosine glycosylase activity"/>
    <property type="evidence" value="ECO:0007669"/>
    <property type="project" value="UniProtKB-EC"/>
</dbReference>
<dbReference type="InterPro" id="IPR005122">
    <property type="entry name" value="Uracil-DNA_glycosylase-like"/>
</dbReference>
<dbReference type="Proteomes" id="UP000823612">
    <property type="component" value="Unassembled WGS sequence"/>
</dbReference>
<dbReference type="EMBL" id="JADIMZ010000147">
    <property type="protein sequence ID" value="MBO8433531.1"/>
    <property type="molecule type" value="Genomic_DNA"/>
</dbReference>
<dbReference type="SUPFAM" id="SSF52141">
    <property type="entry name" value="Uracil-DNA glycosylase-like"/>
    <property type="match status" value="1"/>
</dbReference>
<name>A0A9D9DW46_9BACT</name>
<dbReference type="NCBIfam" id="TIGR04274">
    <property type="entry name" value="hypoxanDNAglyco"/>
    <property type="match status" value="1"/>
</dbReference>
<proteinExistence type="predicted"/>
<dbReference type="Gene3D" id="3.40.470.10">
    <property type="entry name" value="Uracil-DNA glycosylase-like domain"/>
    <property type="match status" value="1"/>
</dbReference>
<dbReference type="InterPro" id="IPR036895">
    <property type="entry name" value="Uracil-DNA_glycosylase-like_sf"/>
</dbReference>
<dbReference type="SMART" id="SM00986">
    <property type="entry name" value="UDG"/>
    <property type="match status" value="1"/>
</dbReference>
<keyword evidence="2" id="KW-0378">Hydrolase</keyword>
<gene>
    <name evidence="2" type="ORF">IAB08_09630</name>
</gene>
<organism evidence="2 3">
    <name type="scientific">Candidatus Pullibacteroides excrementavium</name>
    <dbReference type="NCBI Taxonomy" id="2840905"/>
    <lineage>
        <taxon>Bacteria</taxon>
        <taxon>Pseudomonadati</taxon>
        <taxon>Bacteroidota</taxon>
        <taxon>Bacteroidia</taxon>
        <taxon>Bacteroidales</taxon>
        <taxon>Candidatus Pullibacteroides</taxon>
    </lineage>
</organism>
<dbReference type="CDD" id="cd10032">
    <property type="entry name" value="UDG-F6_HDG"/>
    <property type="match status" value="1"/>
</dbReference>
<dbReference type="InterPro" id="IPR026353">
    <property type="entry name" value="Hypoxan-DNA_Glyclase"/>
</dbReference>
<dbReference type="AlphaFoldDB" id="A0A9D9DW46"/>
<dbReference type="SMART" id="SM00987">
    <property type="entry name" value="UreE_C"/>
    <property type="match status" value="1"/>
</dbReference>
<reference evidence="2" key="1">
    <citation type="submission" date="2020-10" db="EMBL/GenBank/DDBJ databases">
        <authorList>
            <person name="Gilroy R."/>
        </authorList>
    </citation>
    <scope>NUCLEOTIDE SEQUENCE</scope>
    <source>
        <strain evidence="2">2889</strain>
    </source>
</reference>
<evidence type="ECO:0000259" key="1">
    <source>
        <dbReference type="SMART" id="SM00986"/>
    </source>
</evidence>
<feature type="domain" description="Uracil-DNA glycosylase-like" evidence="1">
    <location>
        <begin position="8"/>
        <end position="159"/>
    </location>
</feature>
<dbReference type="EC" id="3.2.2.15" evidence="2"/>
<sequence>MDIKQSFAPIEGKEVRILILGSMPGDASIAAGRYYAHPRNRFWPLMATLLGCALPDDYESRCRMLQEYDIALWDVAGSAVRPGSMDSAMREERPNDIAGLMARHPELRVVAFNGQKAKQLFDRFFQRFPDVRYLPMPSTSPANASFSMARLAERWKAMFVA</sequence>
<dbReference type="Pfam" id="PF03167">
    <property type="entry name" value="UDG"/>
    <property type="match status" value="1"/>
</dbReference>
<accession>A0A9D9DW46</accession>
<protein>
    <submittedName>
        <fullName evidence="2">DNA-deoxyinosine glycosylase</fullName>
        <ecNumber evidence="2">3.2.2.15</ecNumber>
    </submittedName>
</protein>
<keyword evidence="2" id="KW-0326">Glycosidase</keyword>